<reference evidence="2" key="1">
    <citation type="journal article" date="2022" name="Nat. Commun.">
        <title>Chromosome evolution and the genetic basis of agronomically important traits in greater yam.</title>
        <authorList>
            <person name="Bredeson J.V."/>
            <person name="Lyons J.B."/>
            <person name="Oniyinde I.O."/>
            <person name="Okereke N.R."/>
            <person name="Kolade O."/>
            <person name="Nnabue I."/>
            <person name="Nwadili C.O."/>
            <person name="Hribova E."/>
            <person name="Parker M."/>
            <person name="Nwogha J."/>
            <person name="Shu S."/>
            <person name="Carlson J."/>
            <person name="Kariba R."/>
            <person name="Muthemba S."/>
            <person name="Knop K."/>
            <person name="Barton G.J."/>
            <person name="Sherwood A.V."/>
            <person name="Lopez-Montes A."/>
            <person name="Asiedu R."/>
            <person name="Jamnadass R."/>
            <person name="Muchugi A."/>
            <person name="Goodstein D."/>
            <person name="Egesi C.N."/>
            <person name="Featherston J."/>
            <person name="Asfaw A."/>
            <person name="Simpson G.G."/>
            <person name="Dolezel J."/>
            <person name="Hendre P.S."/>
            <person name="Van Deynze A."/>
            <person name="Kumar P.L."/>
            <person name="Obidiegwu J.E."/>
            <person name="Bhattacharjee R."/>
            <person name="Rokhsar D.S."/>
        </authorList>
    </citation>
    <scope>NUCLEOTIDE SEQUENCE [LARGE SCALE GENOMIC DNA]</scope>
    <source>
        <strain evidence="2">cv. TDa95/00328</strain>
    </source>
</reference>
<sequence>MKGIEVLFLTLFLAGAAAAAVIDAGAISRFQQYLQINTAHPSPDYPSAVRFLESVASSIAGIRSETLEFVTGKPLLLLTWPGGDPSLPAVLLYSHTDVVPAEPSKWSHHPFSAAIGADGEIFARGSQDMKCISMQHLEAARRLSAAGFTPDRTVYFVFAPDEEIGGKDGAAALAASEKFREMRVGVVLDEGLASPGEEYRVFYAERVPRWLVIKAQGAPGHGAKLYDGSAMENLMKSVETIRRYRAAQFDMLKSGEKAEGEVVSVNFAFLKAGTPTPTGFVMNLQPSEAEVGLDIRVPPNVDIEALERRVAEEWAPSSRNMTFMFKQKASVVDKHGKPMLTVADSSNPWWTLLEEAVKKANGKLSKPEIFPASTDARFFRELGLPAFGFSPMANTPVLLHDHNEFLKQDEYLRGIEIFESIIKTFASYKHQHKDDESRAEL</sequence>
<dbReference type="Proteomes" id="UP000827976">
    <property type="component" value="Chromosome 8"/>
</dbReference>
<dbReference type="EC" id="3.5.1.14" evidence="1"/>
<comment type="caution">
    <text evidence="1">The sequence shown here is derived from an EMBL/GenBank/DDBJ whole genome shotgun (WGS) entry which is preliminary data.</text>
</comment>
<proteinExistence type="predicted"/>
<keyword evidence="2" id="KW-1185">Reference proteome</keyword>
<protein>
    <submittedName>
        <fullName evidence="1">Aminoacylase protein</fullName>
        <ecNumber evidence="1">3.5.1.14</ecNumber>
    </submittedName>
</protein>
<name>A0ACB7VIX5_DIOAL</name>
<dbReference type="EMBL" id="CM037018">
    <property type="protein sequence ID" value="KAH7674036.1"/>
    <property type="molecule type" value="Genomic_DNA"/>
</dbReference>
<keyword evidence="1" id="KW-0378">Hydrolase</keyword>
<evidence type="ECO:0000313" key="2">
    <source>
        <dbReference type="Proteomes" id="UP000827976"/>
    </source>
</evidence>
<gene>
    <name evidence="1" type="ORF">IHE45_08G045200</name>
</gene>
<evidence type="ECO:0000313" key="1">
    <source>
        <dbReference type="EMBL" id="KAH7674036.1"/>
    </source>
</evidence>
<accession>A0ACB7VIX5</accession>
<organism evidence="1 2">
    <name type="scientific">Dioscorea alata</name>
    <name type="common">Purple yam</name>
    <dbReference type="NCBI Taxonomy" id="55571"/>
    <lineage>
        <taxon>Eukaryota</taxon>
        <taxon>Viridiplantae</taxon>
        <taxon>Streptophyta</taxon>
        <taxon>Embryophyta</taxon>
        <taxon>Tracheophyta</taxon>
        <taxon>Spermatophyta</taxon>
        <taxon>Magnoliopsida</taxon>
        <taxon>Liliopsida</taxon>
        <taxon>Dioscoreales</taxon>
        <taxon>Dioscoreaceae</taxon>
        <taxon>Dioscorea</taxon>
    </lineage>
</organism>